<evidence type="ECO:0000256" key="1">
    <source>
        <dbReference type="SAM" id="MobiDB-lite"/>
    </source>
</evidence>
<accession>A0ABP0THR0</accession>
<proteinExistence type="predicted"/>
<dbReference type="Proteomes" id="UP001497512">
    <property type="component" value="Chromosome 11"/>
</dbReference>
<reference evidence="2" key="1">
    <citation type="submission" date="2024-02" db="EMBL/GenBank/DDBJ databases">
        <authorList>
            <consortium name="ELIXIR-Norway"/>
            <consortium name="Elixir Norway"/>
        </authorList>
    </citation>
    <scope>NUCLEOTIDE SEQUENCE</scope>
</reference>
<evidence type="ECO:0000313" key="3">
    <source>
        <dbReference type="Proteomes" id="UP001497512"/>
    </source>
</evidence>
<sequence length="382" mass="43664">MILCQVKAPSDFGKLRVVRYDDEFWSLDNRRLWVFKRARVENVTVRERKDHAKVPRFQAMLHDPQLMNKLRSEDFLPRIRGSKQPHFKYHPHVKFLRVHQVANDHLRKPAAGKDQAAPKMAVHEQQQQFVYRVVQRAGGPPSIAAGYSFSSTYVAGSQAAAAKKVAHSQASNLLPKRSAASTNSAPIMPADYKQPNNRSVYTRVQQVPGAAAAVTAAGISVVAAGSSHVKNYHPWNPSLLHEGAASSVFSGYFPKQDQASHHVIQIPSDLPDPLTAKLLPAPTRDQDWYSASQGKKKQQPQEPQASLVTYTQGFFRKCWKYTWQTFLGFFSRLYQGFFRKSWKYTRQTFLGFFSRLSQGFFRKCWKYTRKTFLGFFSRLYSR</sequence>
<evidence type="ECO:0000313" key="2">
    <source>
        <dbReference type="EMBL" id="CAK9196537.1"/>
    </source>
</evidence>
<keyword evidence="3" id="KW-1185">Reference proteome</keyword>
<gene>
    <name evidence="2" type="ORF">CSSPTR1EN2_LOCUS3523</name>
</gene>
<feature type="region of interest" description="Disordered" evidence="1">
    <location>
        <begin position="169"/>
        <end position="194"/>
    </location>
</feature>
<dbReference type="EMBL" id="OZ019903">
    <property type="protein sequence ID" value="CAK9196537.1"/>
    <property type="molecule type" value="Genomic_DNA"/>
</dbReference>
<protein>
    <submittedName>
        <fullName evidence="2">Uncharacterized protein</fullName>
    </submittedName>
</protein>
<name>A0ABP0THR0_9BRYO</name>
<organism evidence="2 3">
    <name type="scientific">Sphagnum troendelagicum</name>
    <dbReference type="NCBI Taxonomy" id="128251"/>
    <lineage>
        <taxon>Eukaryota</taxon>
        <taxon>Viridiplantae</taxon>
        <taxon>Streptophyta</taxon>
        <taxon>Embryophyta</taxon>
        <taxon>Bryophyta</taxon>
        <taxon>Sphagnophytina</taxon>
        <taxon>Sphagnopsida</taxon>
        <taxon>Sphagnales</taxon>
        <taxon>Sphagnaceae</taxon>
        <taxon>Sphagnum</taxon>
    </lineage>
</organism>